<dbReference type="Proteomes" id="UP000232722">
    <property type="component" value="Unassembled WGS sequence"/>
</dbReference>
<dbReference type="VEuPathDB" id="FungiDB:RhiirFUN_010887"/>
<dbReference type="EMBL" id="LLXJ01000810">
    <property type="protein sequence ID" value="PKC06028.1"/>
    <property type="molecule type" value="Genomic_DNA"/>
</dbReference>
<evidence type="ECO:0000256" key="3">
    <source>
        <dbReference type="ARBA" id="ARBA00022806"/>
    </source>
</evidence>
<gene>
    <name evidence="7" type="ORF">RhiirA5_501687</name>
</gene>
<dbReference type="InterPro" id="IPR050534">
    <property type="entry name" value="Coronavir_polyprotein_1ab"/>
</dbReference>
<evidence type="ECO:0000259" key="5">
    <source>
        <dbReference type="Pfam" id="PF01930"/>
    </source>
</evidence>
<dbReference type="SUPFAM" id="SSF52540">
    <property type="entry name" value="P-loop containing nucleoside triphosphate hydrolases"/>
    <property type="match status" value="1"/>
</dbReference>
<comment type="caution">
    <text evidence="7">The sequence shown here is derived from an EMBL/GenBank/DDBJ whole genome shotgun (WGS) entry which is preliminary data.</text>
</comment>
<evidence type="ECO:0000313" key="8">
    <source>
        <dbReference type="Proteomes" id="UP000232722"/>
    </source>
</evidence>
<evidence type="ECO:0000256" key="2">
    <source>
        <dbReference type="ARBA" id="ARBA00022801"/>
    </source>
</evidence>
<protein>
    <submittedName>
        <fullName evidence="7">P-loop containing nucleoside triphosphate hydrolase protein</fullName>
    </submittedName>
</protein>
<evidence type="ECO:0000313" key="7">
    <source>
        <dbReference type="EMBL" id="PKC06028.1"/>
    </source>
</evidence>
<dbReference type="InterPro" id="IPR027417">
    <property type="entry name" value="P-loop_NTPase"/>
</dbReference>
<keyword evidence="2 7" id="KW-0378">Hydrolase</keyword>
<dbReference type="InterPro" id="IPR022765">
    <property type="entry name" value="Dna2/Cas4_DUF83"/>
</dbReference>
<keyword evidence="1" id="KW-0547">Nucleotide-binding</keyword>
<accession>A0A2N0PGT3</accession>
<name>A0A2N0PGT3_9GLOM</name>
<keyword evidence="3" id="KW-0347">Helicase</keyword>
<dbReference type="GO" id="GO:0043139">
    <property type="term" value="F:5'-3' DNA helicase activity"/>
    <property type="evidence" value="ECO:0007669"/>
    <property type="project" value="TreeGrafter"/>
</dbReference>
<dbReference type="Pfam" id="PF13245">
    <property type="entry name" value="AAA_19"/>
    <property type="match status" value="1"/>
</dbReference>
<dbReference type="VEuPathDB" id="FungiDB:RhiirA1_541461"/>
<dbReference type="VEuPathDB" id="FungiDB:FUN_015103"/>
<evidence type="ECO:0000256" key="4">
    <source>
        <dbReference type="ARBA" id="ARBA00022840"/>
    </source>
</evidence>
<dbReference type="Pfam" id="PF01930">
    <property type="entry name" value="Cas_Cas4"/>
    <property type="match status" value="1"/>
</dbReference>
<sequence length="1448" mass="168911">MKIFDNYCSIFNNSTELFHLIFSLFLINTNIIKIWNYQTVEKSHINQAKLNREIKIIQNTLGCVQNRCLMIGDKVKFEHKGKDYDAVFKTINNKLRLVYVDHECISFAEFIRKVTDYTKPELDENQYSKLKINDVSWKDFCEKEKKPLAISELSQYYFYNCEKLIRLISDKGNSNKDNGRSNKDKGNSNKLKYKNNGEIKNYKMAIKKRGLDFELKVINELIKKGKDVINCNDDIMIHDLKNAKNDQIFYQMKFDVPDEFYDEMKMDNIKLGAFVPDFIEVKERDHGKKEIIIYDAKASKSTHTSHQFQVASYALLLEFIVKKISGLSISNTGGIFLPSSQSNTPFQLEKFRLDFFLPEVKKFFRNKLPEIINAKTSTWHYNSRCRTCDFVNVCRKDAIGSISMIPYLSLVKAEDLKTFISDRKSGNDDVDIEDVVEVIKELDIRSDNFSSSEKDVNRRIKHIVKYDKRLKSSPYLKAKETNQAQFIKIPTANFPRKTDHNLIITMSLDYSLSRPFAWGICLYCTISGRFIKGHRHTVSISKDKYSLKSFIELMNIFVTKLEESFKYLQENKSRACVFVYSDQEKKVIQDALLEIISMDESNISGEIQQKATSCLFNLFEDSSLLATQNNVAESSTKFPNISKEWKEWRDFPRLIILEHAISENIAIHVPGFYRFIDIWNQLVKPTLKDEYNFKDIEDIELENIFALWVSGRLDPKLNIINKLHSLRTNFVNATIRAYYKLLENSTNYISSILIFTPPIFTLTKFKEFKHNYLGKLCFFKQFEAITECNQNKYDRIRDFMQGEAVYGSKLKFEEFCNSETARFTLLSNNGKELESSLYKSFILVEDNSEAVLKAIQFSDMKYRADYSKSPLLLVDIFKVDDSDLQKKIYLKGTFSTNLKKEIKYRLYKRYYDYNLDRVIDTLTTMDKRNEHESVFMNLLKDPNKWALTEEVEQFKKIKLQMSPSQEEISKKILERRLQIVWGPPGSGKTHFLSLFTTWYLSEYKCKLTKNYIVGVTAFTRAAIENLLNRISTVQKQYHKTSDFDIIYLTDDSKKNHFNGIKKCRAQNLMSEIGINDKPIVIGGTVWDWFKVRKSWNSDWVGCDIMIIDEGSQLLVSDASIAIECLNPKTGKLIVAGDHMQFGPILRATYPTFPLNHPLIFGSILQCLMRKENGNVIHEENLILREGQKHNFGPLTAQLKENWRMNEKLNSFFQMIYGKDYKISSLKETKLLPSLLFEDPDSRIQRILSPDSAIILVKLMARNKGLRNNPRTLEDKFLQTEVEVVEKIYISINNVEKTKKLSLLVVTPSHRQRIAIQSKLKRYPNINLQIIDTTEKMQGKEADIVIACFGFYNLDKTSKKEFVFKINRWNVATSRARSKVIIITTDKMLDPEDIEISINKKMREGHAFLNMIENWVQNNDNNIGEKRKRENIGIIKWTISGDEKKQRND</sequence>
<dbReference type="InterPro" id="IPR011604">
    <property type="entry name" value="PDDEXK-like_dom_sf"/>
</dbReference>
<organism evidence="7 8">
    <name type="scientific">Rhizophagus irregularis</name>
    <dbReference type="NCBI Taxonomy" id="588596"/>
    <lineage>
        <taxon>Eukaryota</taxon>
        <taxon>Fungi</taxon>
        <taxon>Fungi incertae sedis</taxon>
        <taxon>Mucoromycota</taxon>
        <taxon>Glomeromycotina</taxon>
        <taxon>Glomeromycetes</taxon>
        <taxon>Glomerales</taxon>
        <taxon>Glomeraceae</taxon>
        <taxon>Rhizophagus</taxon>
    </lineage>
</organism>
<feature type="domain" description="DUF83" evidence="5">
    <location>
        <begin position="261"/>
        <end position="394"/>
    </location>
</feature>
<reference evidence="7 8" key="1">
    <citation type="submission" date="2016-04" db="EMBL/GenBank/DDBJ databases">
        <title>Genome analyses suggest a sexual origin of heterokaryosis in a supposedly ancient asexual fungus.</title>
        <authorList>
            <person name="Ropars J."/>
            <person name="Sedzielewska K."/>
            <person name="Noel J."/>
            <person name="Charron P."/>
            <person name="Farinelli L."/>
            <person name="Marton T."/>
            <person name="Kruger M."/>
            <person name="Pelin A."/>
            <person name="Brachmann A."/>
            <person name="Corradi N."/>
        </authorList>
    </citation>
    <scope>NUCLEOTIDE SEQUENCE [LARGE SCALE GENOMIC DNA]</scope>
    <source>
        <strain evidence="7 8">A5</strain>
    </source>
</reference>
<reference evidence="7 8" key="2">
    <citation type="submission" date="2017-09" db="EMBL/GenBank/DDBJ databases">
        <title>Extensive intraspecific genome diversity in a model arbuscular mycorrhizal fungus.</title>
        <authorList>
            <person name="Chen E.C."/>
            <person name="Morin E."/>
            <person name="Beaudet D."/>
            <person name="Noel J."/>
            <person name="Ndikumana S."/>
            <person name="Charron P."/>
            <person name="St-Onge C."/>
            <person name="Giorgi J."/>
            <person name="Grigoriev I.V."/>
            <person name="Roux C."/>
            <person name="Martin F.M."/>
            <person name="Corradi N."/>
        </authorList>
    </citation>
    <scope>NUCLEOTIDE SEQUENCE [LARGE SCALE GENOMIC DNA]</scope>
    <source>
        <strain evidence="7 8">A5</strain>
    </source>
</reference>
<dbReference type="InterPro" id="IPR041679">
    <property type="entry name" value="DNA2/NAM7-like_C"/>
</dbReference>
<dbReference type="PANTHER" id="PTHR43788:SF8">
    <property type="entry name" value="DNA-BINDING PROTEIN SMUBP-2"/>
    <property type="match status" value="1"/>
</dbReference>
<dbReference type="PANTHER" id="PTHR43788">
    <property type="entry name" value="DNA2/NAM7 HELICASE FAMILY MEMBER"/>
    <property type="match status" value="1"/>
</dbReference>
<dbReference type="Gene3D" id="3.90.320.10">
    <property type="match status" value="1"/>
</dbReference>
<feature type="domain" description="DNA2/NAM7 helicase-like C-terminal" evidence="6">
    <location>
        <begin position="1196"/>
        <end position="1384"/>
    </location>
</feature>
<evidence type="ECO:0000256" key="1">
    <source>
        <dbReference type="ARBA" id="ARBA00022741"/>
    </source>
</evidence>
<dbReference type="Gene3D" id="3.40.50.300">
    <property type="entry name" value="P-loop containing nucleotide triphosphate hydrolases"/>
    <property type="match status" value="2"/>
</dbReference>
<dbReference type="Pfam" id="PF13087">
    <property type="entry name" value="AAA_12"/>
    <property type="match status" value="1"/>
</dbReference>
<dbReference type="GO" id="GO:0005524">
    <property type="term" value="F:ATP binding"/>
    <property type="evidence" value="ECO:0007669"/>
    <property type="project" value="UniProtKB-KW"/>
</dbReference>
<proteinExistence type="predicted"/>
<keyword evidence="4" id="KW-0067">ATP-binding</keyword>
<dbReference type="GO" id="GO:0016787">
    <property type="term" value="F:hydrolase activity"/>
    <property type="evidence" value="ECO:0007669"/>
    <property type="project" value="UniProtKB-KW"/>
</dbReference>
<evidence type="ECO:0000259" key="6">
    <source>
        <dbReference type="Pfam" id="PF13087"/>
    </source>
</evidence>